<dbReference type="EMBL" id="JBEPEK010000172">
    <property type="protein sequence ID" value="MER7182377.1"/>
    <property type="molecule type" value="Genomic_DNA"/>
</dbReference>
<comment type="caution">
    <text evidence="1">The sequence shown here is derived from an EMBL/GenBank/DDBJ whole genome shotgun (WGS) entry which is preliminary data.</text>
</comment>
<dbReference type="Gene3D" id="3.40.50.880">
    <property type="match status" value="1"/>
</dbReference>
<evidence type="ECO:0000313" key="1">
    <source>
        <dbReference type="EMBL" id="MER7182377.1"/>
    </source>
</evidence>
<dbReference type="RefSeq" id="WP_350783457.1">
    <property type="nucleotide sequence ID" value="NZ_JBEPEK010000172.1"/>
</dbReference>
<dbReference type="Proteomes" id="UP001474181">
    <property type="component" value="Unassembled WGS sequence"/>
</dbReference>
<sequence length="344" mass="37683">MTESSTPRPKALIVLSSARVLPLSEPAGHPGIPTGFFLVELAAVMAQFESDHDFILATPDGRLPQLDVNGLALNFQAGGNLGLATARTTMQSGVERFSPEKLRERNPDLLKRRETELALAHRLLGRILVSEPLPRTDAEATSVREEVVTGFEASPQREYLSIQQLIERHRDPASGFSLADLAFVHMPGGHAPMVDFHDNPWMGELLHTLREADVPISLICHAPVALTSARYRVDGDGKVTTDLDHAFKGARITTVPKYGEKAMLGFQYPKVPGERTRLTYYVDVALKEAGYDVNLSLNPSAVKVIWDADHSLLTGNGPQAVDEQAARLAEIVRGRSRSSLSRTR</sequence>
<reference evidence="1 2" key="1">
    <citation type="submission" date="2024-06" db="EMBL/GenBank/DDBJ databases">
        <title>The Natural Products Discovery Center: Release of the First 8490 Sequenced Strains for Exploring Actinobacteria Biosynthetic Diversity.</title>
        <authorList>
            <person name="Kalkreuter E."/>
            <person name="Kautsar S.A."/>
            <person name="Yang D."/>
            <person name="Bader C.D."/>
            <person name="Teijaro C.N."/>
            <person name="Fluegel L."/>
            <person name="Davis C.M."/>
            <person name="Simpson J.R."/>
            <person name="Lauterbach L."/>
            <person name="Steele A.D."/>
            <person name="Gui C."/>
            <person name="Meng S."/>
            <person name="Li G."/>
            <person name="Viehrig K."/>
            <person name="Ye F."/>
            <person name="Su P."/>
            <person name="Kiefer A.F."/>
            <person name="Nichols A."/>
            <person name="Cepeda A.J."/>
            <person name="Yan W."/>
            <person name="Fan B."/>
            <person name="Jiang Y."/>
            <person name="Adhikari A."/>
            <person name="Zheng C.-J."/>
            <person name="Schuster L."/>
            <person name="Cowan T.M."/>
            <person name="Smanski M.J."/>
            <person name="Chevrette M.G."/>
            <person name="De Carvalho L.P.S."/>
            <person name="Shen B."/>
        </authorList>
    </citation>
    <scope>NUCLEOTIDE SEQUENCE [LARGE SCALE GENOMIC DNA]</scope>
    <source>
        <strain evidence="1 2">NPDC000234</strain>
    </source>
</reference>
<gene>
    <name evidence="1" type="ORF">ABT404_23305</name>
</gene>
<evidence type="ECO:0000313" key="2">
    <source>
        <dbReference type="Proteomes" id="UP001474181"/>
    </source>
</evidence>
<name>A0ABV1X059_9ACTN</name>
<protein>
    <recommendedName>
        <fullName evidence="3">DJ-1/PfpI domain-containing protein</fullName>
    </recommendedName>
</protein>
<dbReference type="SUPFAM" id="SSF52317">
    <property type="entry name" value="Class I glutamine amidotransferase-like"/>
    <property type="match status" value="1"/>
</dbReference>
<proteinExistence type="predicted"/>
<organism evidence="1 2">
    <name type="scientific">Streptomyces hyaluromycini</name>
    <dbReference type="NCBI Taxonomy" id="1377993"/>
    <lineage>
        <taxon>Bacteria</taxon>
        <taxon>Bacillati</taxon>
        <taxon>Actinomycetota</taxon>
        <taxon>Actinomycetes</taxon>
        <taxon>Kitasatosporales</taxon>
        <taxon>Streptomycetaceae</taxon>
        <taxon>Streptomyces</taxon>
    </lineage>
</organism>
<accession>A0ABV1X059</accession>
<dbReference type="InterPro" id="IPR029062">
    <property type="entry name" value="Class_I_gatase-like"/>
</dbReference>
<keyword evidence="2" id="KW-1185">Reference proteome</keyword>
<evidence type="ECO:0008006" key="3">
    <source>
        <dbReference type="Google" id="ProtNLM"/>
    </source>
</evidence>